<dbReference type="CDD" id="cd00156">
    <property type="entry name" value="REC"/>
    <property type="match status" value="1"/>
</dbReference>
<dbReference type="Pfam" id="PF00512">
    <property type="entry name" value="HisKA"/>
    <property type="match status" value="1"/>
</dbReference>
<accession>A0A7W4YY90</accession>
<feature type="domain" description="Histidine kinase" evidence="6">
    <location>
        <begin position="477"/>
        <end position="690"/>
    </location>
</feature>
<dbReference type="CDD" id="cd12914">
    <property type="entry name" value="PDC1_DGC_like"/>
    <property type="match status" value="1"/>
</dbReference>
<feature type="domain" description="PAC" evidence="9">
    <location>
        <begin position="411"/>
        <end position="464"/>
    </location>
</feature>
<keyword evidence="5" id="KW-1133">Transmembrane helix</keyword>
<protein>
    <recommendedName>
        <fullName evidence="2">histidine kinase</fullName>
        <ecNumber evidence="2">2.7.13.3</ecNumber>
    </recommendedName>
</protein>
<dbReference type="AlphaFoldDB" id="A0A7W4YY90"/>
<dbReference type="SUPFAM" id="SSF47384">
    <property type="entry name" value="Homodimeric domain of signal transducing histidine kinase"/>
    <property type="match status" value="1"/>
</dbReference>
<dbReference type="Pfam" id="PF00072">
    <property type="entry name" value="Response_reg"/>
    <property type="match status" value="1"/>
</dbReference>
<feature type="modified residue" description="4-aspartylphosphate" evidence="4">
    <location>
        <position position="762"/>
    </location>
</feature>
<keyword evidence="5" id="KW-0472">Membrane</keyword>
<dbReference type="Proteomes" id="UP000532010">
    <property type="component" value="Unassembled WGS sequence"/>
</dbReference>
<dbReference type="SUPFAM" id="SSF55874">
    <property type="entry name" value="ATPase domain of HSP90 chaperone/DNA topoisomerase II/histidine kinase"/>
    <property type="match status" value="1"/>
</dbReference>
<dbReference type="EC" id="2.7.13.3" evidence="2"/>
<comment type="catalytic activity">
    <reaction evidence="1">
        <text>ATP + protein L-histidine = ADP + protein N-phospho-L-histidine.</text>
        <dbReference type="EC" id="2.7.13.3"/>
    </reaction>
</comment>
<organism evidence="10 11">
    <name type="scientific">Microvirga lupini</name>
    <dbReference type="NCBI Taxonomy" id="420324"/>
    <lineage>
        <taxon>Bacteria</taxon>
        <taxon>Pseudomonadati</taxon>
        <taxon>Pseudomonadota</taxon>
        <taxon>Alphaproteobacteria</taxon>
        <taxon>Hyphomicrobiales</taxon>
        <taxon>Methylobacteriaceae</taxon>
        <taxon>Microvirga</taxon>
    </lineage>
</organism>
<evidence type="ECO:0000259" key="7">
    <source>
        <dbReference type="PROSITE" id="PS50110"/>
    </source>
</evidence>
<evidence type="ECO:0000259" key="8">
    <source>
        <dbReference type="PROSITE" id="PS50112"/>
    </source>
</evidence>
<dbReference type="NCBIfam" id="TIGR00229">
    <property type="entry name" value="sensory_box"/>
    <property type="match status" value="1"/>
</dbReference>
<dbReference type="InterPro" id="IPR035965">
    <property type="entry name" value="PAS-like_dom_sf"/>
</dbReference>
<evidence type="ECO:0000313" key="10">
    <source>
        <dbReference type="EMBL" id="MBB3020901.1"/>
    </source>
</evidence>
<dbReference type="SMART" id="SM00387">
    <property type="entry name" value="HATPase_c"/>
    <property type="match status" value="1"/>
</dbReference>
<dbReference type="InterPro" id="IPR004358">
    <property type="entry name" value="Sig_transdc_His_kin-like_C"/>
</dbReference>
<dbReference type="CDD" id="cd12915">
    <property type="entry name" value="PDC2_DGC_like"/>
    <property type="match status" value="1"/>
</dbReference>
<feature type="transmembrane region" description="Helical" evidence="5">
    <location>
        <begin position="298"/>
        <end position="320"/>
    </location>
</feature>
<dbReference type="PRINTS" id="PR00344">
    <property type="entry name" value="BCTRLSENSOR"/>
</dbReference>
<dbReference type="PROSITE" id="PS50112">
    <property type="entry name" value="PAS"/>
    <property type="match status" value="1"/>
</dbReference>
<evidence type="ECO:0000256" key="1">
    <source>
        <dbReference type="ARBA" id="ARBA00000085"/>
    </source>
</evidence>
<dbReference type="Pfam" id="PF02518">
    <property type="entry name" value="HATPase_c"/>
    <property type="match status" value="1"/>
</dbReference>
<dbReference type="InterPro" id="IPR000700">
    <property type="entry name" value="PAS-assoc_C"/>
</dbReference>
<keyword evidence="11" id="KW-1185">Reference proteome</keyword>
<dbReference type="InterPro" id="IPR003594">
    <property type="entry name" value="HATPase_dom"/>
</dbReference>
<dbReference type="InterPro" id="IPR003661">
    <property type="entry name" value="HisK_dim/P_dom"/>
</dbReference>
<dbReference type="InterPro" id="IPR000014">
    <property type="entry name" value="PAS"/>
</dbReference>
<comment type="caution">
    <text evidence="10">The sequence shown here is derived from an EMBL/GenBank/DDBJ whole genome shotgun (WGS) entry which is preliminary data.</text>
</comment>
<dbReference type="InterPro" id="IPR001789">
    <property type="entry name" value="Sig_transdc_resp-reg_receiver"/>
</dbReference>
<evidence type="ECO:0000256" key="2">
    <source>
        <dbReference type="ARBA" id="ARBA00012438"/>
    </source>
</evidence>
<dbReference type="SMART" id="SM00448">
    <property type="entry name" value="REC"/>
    <property type="match status" value="1"/>
</dbReference>
<dbReference type="RefSeq" id="WP_183453290.1">
    <property type="nucleotide sequence ID" value="NZ_JACHWB010000006.1"/>
</dbReference>
<proteinExistence type="predicted"/>
<dbReference type="Gene3D" id="3.40.50.2300">
    <property type="match status" value="1"/>
</dbReference>
<dbReference type="Gene3D" id="3.30.450.20">
    <property type="entry name" value="PAS domain"/>
    <property type="match status" value="3"/>
</dbReference>
<dbReference type="InterPro" id="IPR036097">
    <property type="entry name" value="HisK_dim/P_sf"/>
</dbReference>
<feature type="domain" description="PAS" evidence="8">
    <location>
        <begin position="336"/>
        <end position="386"/>
    </location>
</feature>
<reference evidence="10 11" key="1">
    <citation type="submission" date="2020-08" db="EMBL/GenBank/DDBJ databases">
        <title>The Agave Microbiome: Exploring the role of microbial communities in plant adaptations to desert environments.</title>
        <authorList>
            <person name="Partida-Martinez L.P."/>
        </authorList>
    </citation>
    <scope>NUCLEOTIDE SEQUENCE [LARGE SCALE GENOMIC DNA]</scope>
    <source>
        <strain evidence="10 11">AT3.9</strain>
    </source>
</reference>
<dbReference type="Gene3D" id="1.10.287.130">
    <property type="match status" value="1"/>
</dbReference>
<feature type="domain" description="Response regulatory" evidence="7">
    <location>
        <begin position="713"/>
        <end position="825"/>
    </location>
</feature>
<dbReference type="InterPro" id="IPR011006">
    <property type="entry name" value="CheY-like_superfamily"/>
</dbReference>
<dbReference type="InterPro" id="IPR013656">
    <property type="entry name" value="PAS_4"/>
</dbReference>
<evidence type="ECO:0000256" key="3">
    <source>
        <dbReference type="ARBA" id="ARBA00022553"/>
    </source>
</evidence>
<dbReference type="PROSITE" id="PS50110">
    <property type="entry name" value="RESPONSE_REGULATORY"/>
    <property type="match status" value="1"/>
</dbReference>
<dbReference type="PROSITE" id="PS50109">
    <property type="entry name" value="HIS_KIN"/>
    <property type="match status" value="1"/>
</dbReference>
<evidence type="ECO:0000259" key="6">
    <source>
        <dbReference type="PROSITE" id="PS50109"/>
    </source>
</evidence>
<dbReference type="GO" id="GO:0000155">
    <property type="term" value="F:phosphorelay sensor kinase activity"/>
    <property type="evidence" value="ECO:0007669"/>
    <property type="project" value="InterPro"/>
</dbReference>
<feature type="transmembrane region" description="Helical" evidence="5">
    <location>
        <begin position="24"/>
        <end position="45"/>
    </location>
</feature>
<evidence type="ECO:0000313" key="11">
    <source>
        <dbReference type="Proteomes" id="UP000532010"/>
    </source>
</evidence>
<dbReference type="SUPFAM" id="SSF52172">
    <property type="entry name" value="CheY-like"/>
    <property type="match status" value="1"/>
</dbReference>
<dbReference type="PANTHER" id="PTHR43065:SF49">
    <property type="entry name" value="HISTIDINE KINASE"/>
    <property type="match status" value="1"/>
</dbReference>
<dbReference type="SUPFAM" id="SSF55785">
    <property type="entry name" value="PYP-like sensor domain (PAS domain)"/>
    <property type="match status" value="1"/>
</dbReference>
<evidence type="ECO:0000256" key="5">
    <source>
        <dbReference type="SAM" id="Phobius"/>
    </source>
</evidence>
<dbReference type="Pfam" id="PF08448">
    <property type="entry name" value="PAS_4"/>
    <property type="match status" value="1"/>
</dbReference>
<dbReference type="CDD" id="cd00130">
    <property type="entry name" value="PAS"/>
    <property type="match status" value="1"/>
</dbReference>
<sequence length="842" mass="91641">MSGTTPPAQARAQGPQPDGLSLPALRALAAAAVIIPLLFFGFGAWQSYRQHLREAEATVGRATDVLAEHALRVFELQELLISRVDDRVHGMSWDDIAASEELHRWLLQLDQNLPIVDVIWLIDSRGQGRNSSRYFPAPDTSRVGDRDYFQALKDRPSGTYIGEPRPGRSTPGLFFNVARRRTAEAGFDGLIVTSLDPAYFAGALKSLSFSPEDSFSIIRDDGTALARGPQPLSKPTRLTAESGLMQAIRRGANTPYRQVAQLDGVERLYANKKLPGYPVYVSYGRSLQAVLAGWYKDLLLYAGLALAVAGSLSGITFLAIRQTRQQLATQARLRESEARLHALFQEAPVGLLLTRVNPDGSMAFEEMNPALVGITGLSREQVIGRSPRDAFPGAMGATIEKHYRECLTSRQPVEYEVEGEGPAGPYIRHAVVRPILDEAGRVTKLLGTSMDVTQAREMEEQLRRAQKMEALAALVSGVAHDFNNLLTIMMGNLDLARRAKEDRKPRLIENAIQAIDQARRLTGQLLAFGRRQTLKPEVIEIPSLMAATHDMLAQSLRGDIAIELDLAEDLWSVQADGSQLQVALINLAANARDAMPKGGSFHVSAQNLVLRDGGLTEAVAISVSDTGAGIPREVLARVFEPFFTTKEVGKGSGLGLAQVYGFAQQSGGSVDIRSEPGRGTTVTLYLPRAARPADNPLPSAREQQQDSVQRKLRVLLVEDNPPVAEVGRMLLTEAEHDVRVCGSVAEALAVLESQGFDLVCSDLVMPGGQNGLDLARTMRERWPHVPVLLMSGYSDAAGAAVEEGFLLLTKPYEPQAFLAKVDEAVSGKLPSDTVIQLIQPRR</sequence>
<dbReference type="EMBL" id="JACHWB010000006">
    <property type="protein sequence ID" value="MBB3020901.1"/>
    <property type="molecule type" value="Genomic_DNA"/>
</dbReference>
<dbReference type="SMART" id="SM00091">
    <property type="entry name" value="PAS"/>
    <property type="match status" value="1"/>
</dbReference>
<evidence type="ECO:0000256" key="4">
    <source>
        <dbReference type="PROSITE-ProRule" id="PRU00169"/>
    </source>
</evidence>
<dbReference type="InterPro" id="IPR005467">
    <property type="entry name" value="His_kinase_dom"/>
</dbReference>
<dbReference type="PROSITE" id="PS50113">
    <property type="entry name" value="PAC"/>
    <property type="match status" value="1"/>
</dbReference>
<keyword evidence="3 4" id="KW-0597">Phosphoprotein</keyword>
<gene>
    <name evidence="10" type="ORF">FHR70_003989</name>
</gene>
<name>A0A7W4YY90_9HYPH</name>
<dbReference type="SMART" id="SM00388">
    <property type="entry name" value="HisKA"/>
    <property type="match status" value="1"/>
</dbReference>
<evidence type="ECO:0000259" key="9">
    <source>
        <dbReference type="PROSITE" id="PS50113"/>
    </source>
</evidence>
<keyword evidence="5" id="KW-0812">Transmembrane</keyword>
<dbReference type="PANTHER" id="PTHR43065">
    <property type="entry name" value="SENSOR HISTIDINE KINASE"/>
    <property type="match status" value="1"/>
</dbReference>
<dbReference type="Gene3D" id="3.30.565.10">
    <property type="entry name" value="Histidine kinase-like ATPase, C-terminal domain"/>
    <property type="match status" value="1"/>
</dbReference>
<dbReference type="InterPro" id="IPR036890">
    <property type="entry name" value="HATPase_C_sf"/>
</dbReference>